<dbReference type="EMBL" id="CP051140">
    <property type="protein sequence ID" value="QIW97272.1"/>
    <property type="molecule type" value="Genomic_DNA"/>
</dbReference>
<gene>
    <name evidence="2" type="ORF">AMS68_002790</name>
</gene>
<evidence type="ECO:0000313" key="3">
    <source>
        <dbReference type="Proteomes" id="UP000503462"/>
    </source>
</evidence>
<dbReference type="PROSITE" id="PS50012">
    <property type="entry name" value="RCC1_3"/>
    <property type="match status" value="2"/>
</dbReference>
<reference evidence="2 3" key="1">
    <citation type="journal article" date="2016" name="Sci. Rep.">
        <title>Peltaster fructicola genome reveals evolution from an invasive phytopathogen to an ectophytic parasite.</title>
        <authorList>
            <person name="Xu C."/>
            <person name="Chen H."/>
            <person name="Gleason M.L."/>
            <person name="Xu J.R."/>
            <person name="Liu H."/>
            <person name="Zhang R."/>
            <person name="Sun G."/>
        </authorList>
    </citation>
    <scope>NUCLEOTIDE SEQUENCE [LARGE SCALE GENOMIC DNA]</scope>
    <source>
        <strain evidence="2 3">LNHT1506</strain>
    </source>
</reference>
<dbReference type="Gene3D" id="2.130.10.30">
    <property type="entry name" value="Regulator of chromosome condensation 1/beta-lactamase-inhibitor protein II"/>
    <property type="match status" value="1"/>
</dbReference>
<dbReference type="OrthoDB" id="5370059at2759"/>
<dbReference type="InterPro" id="IPR009091">
    <property type="entry name" value="RCC1/BLIP-II"/>
</dbReference>
<accession>A0A6H0XRE3</accession>
<dbReference type="PANTHER" id="PTHR45982:SF1">
    <property type="entry name" value="REGULATOR OF CHROMOSOME CONDENSATION"/>
    <property type="match status" value="1"/>
</dbReference>
<organism evidence="2 3">
    <name type="scientific">Peltaster fructicola</name>
    <dbReference type="NCBI Taxonomy" id="286661"/>
    <lineage>
        <taxon>Eukaryota</taxon>
        <taxon>Fungi</taxon>
        <taxon>Dikarya</taxon>
        <taxon>Ascomycota</taxon>
        <taxon>Pezizomycotina</taxon>
        <taxon>Dothideomycetes</taxon>
        <taxon>Dothideomycetes incertae sedis</taxon>
        <taxon>Peltaster</taxon>
    </lineage>
</organism>
<protein>
    <recommendedName>
        <fullName evidence="4">RCC1/BLIP-II protein</fullName>
    </recommendedName>
</protein>
<dbReference type="SUPFAM" id="SSF50985">
    <property type="entry name" value="RCC1/BLIP-II"/>
    <property type="match status" value="1"/>
</dbReference>
<feature type="repeat" description="RCC1" evidence="1">
    <location>
        <begin position="187"/>
        <end position="242"/>
    </location>
</feature>
<proteinExistence type="predicted"/>
<sequence>MPQKWLAAGFNTFRQLSELDGDVKEFQSISNDTDDVVLSTWSSLVVQKPNVIASVGHTQWTQKVENNTVLRSVVGDHDGFQAALDDTGRLYLSCPAGSGFTLADTAASPSLAFLAMAGNGRVACIFSQAPNGNLAHVGEFTTLEAFKAWHLEPTDPKNYPVAHHMVPGRPKQLIAGMASFAMLMNNDNLYTWGDPRHRSLGRSTIGSDATSADKPGLVEALAGLKLRKIALGGWMGSALSEDGAAYLWGSGMPGKEAELECLKSKKGELVTLVELDAEDEPDVIDVSIGNGHAVLATADGRVFVVGENAHGQLGLLGSAFQESWTYVPGIRHVTRVMCGSKSTLLLQEL</sequence>
<dbReference type="PANTHER" id="PTHR45982">
    <property type="entry name" value="REGULATOR OF CHROMOSOME CONDENSATION"/>
    <property type="match status" value="1"/>
</dbReference>
<evidence type="ECO:0000256" key="1">
    <source>
        <dbReference type="PROSITE-ProRule" id="PRU00235"/>
    </source>
</evidence>
<dbReference type="InterPro" id="IPR051553">
    <property type="entry name" value="Ran_GTPase-activating"/>
</dbReference>
<evidence type="ECO:0000313" key="2">
    <source>
        <dbReference type="EMBL" id="QIW97272.1"/>
    </source>
</evidence>
<dbReference type="InterPro" id="IPR000408">
    <property type="entry name" value="Reg_chr_condens"/>
</dbReference>
<name>A0A6H0XRE3_9PEZI</name>
<dbReference type="Pfam" id="PF13540">
    <property type="entry name" value="RCC1_2"/>
    <property type="match status" value="1"/>
</dbReference>
<feature type="repeat" description="RCC1" evidence="1">
    <location>
        <begin position="300"/>
        <end position="349"/>
    </location>
</feature>
<evidence type="ECO:0008006" key="4">
    <source>
        <dbReference type="Google" id="ProtNLM"/>
    </source>
</evidence>
<dbReference type="Proteomes" id="UP000503462">
    <property type="component" value="Chromosome 2"/>
</dbReference>
<dbReference type="PRINTS" id="PR00633">
    <property type="entry name" value="RCCNDNSATION"/>
</dbReference>
<dbReference type="AlphaFoldDB" id="A0A6H0XRE3"/>
<keyword evidence="3" id="KW-1185">Reference proteome</keyword>